<evidence type="ECO:0000313" key="2">
    <source>
        <dbReference type="Proteomes" id="UP001152320"/>
    </source>
</evidence>
<organism evidence="1 2">
    <name type="scientific">Holothuria leucospilota</name>
    <name type="common">Black long sea cucumber</name>
    <name type="synonym">Mertensiothuria leucospilota</name>
    <dbReference type="NCBI Taxonomy" id="206669"/>
    <lineage>
        <taxon>Eukaryota</taxon>
        <taxon>Metazoa</taxon>
        <taxon>Echinodermata</taxon>
        <taxon>Eleutherozoa</taxon>
        <taxon>Echinozoa</taxon>
        <taxon>Holothuroidea</taxon>
        <taxon>Aspidochirotacea</taxon>
        <taxon>Aspidochirotida</taxon>
        <taxon>Holothuriidae</taxon>
        <taxon>Holothuria</taxon>
    </lineage>
</organism>
<protein>
    <recommendedName>
        <fullName evidence="3">Reverse transcriptase domain-containing protein</fullName>
    </recommendedName>
</protein>
<evidence type="ECO:0000313" key="1">
    <source>
        <dbReference type="EMBL" id="KAJ8048330.1"/>
    </source>
</evidence>
<reference evidence="1" key="1">
    <citation type="submission" date="2021-10" db="EMBL/GenBank/DDBJ databases">
        <title>Tropical sea cucumber genome reveals ecological adaptation and Cuvierian tubules defense mechanism.</title>
        <authorList>
            <person name="Chen T."/>
        </authorList>
    </citation>
    <scope>NUCLEOTIDE SEQUENCE</scope>
    <source>
        <strain evidence="1">Nanhai2018</strain>
        <tissue evidence="1">Muscle</tissue>
    </source>
</reference>
<dbReference type="AlphaFoldDB" id="A0A9Q1HJS6"/>
<evidence type="ECO:0008006" key="3">
    <source>
        <dbReference type="Google" id="ProtNLM"/>
    </source>
</evidence>
<comment type="caution">
    <text evidence="1">The sequence shown here is derived from an EMBL/GenBank/DDBJ whole genome shotgun (WGS) entry which is preliminary data.</text>
</comment>
<keyword evidence="2" id="KW-1185">Reference proteome</keyword>
<name>A0A9Q1HJS6_HOLLE</name>
<sequence length="62" mass="7031">MEQFKKQLLIKNLLPSNNPAYRKHHSTETFPRVHSDILNNVKVGKVAVLPMLDLSAAFDTVD</sequence>
<gene>
    <name evidence="1" type="ORF">HOLleu_00599</name>
</gene>
<dbReference type="Proteomes" id="UP001152320">
    <property type="component" value="Chromosome 1"/>
</dbReference>
<accession>A0A9Q1HJS6</accession>
<proteinExistence type="predicted"/>
<dbReference type="EMBL" id="JAIZAY010000001">
    <property type="protein sequence ID" value="KAJ8048330.1"/>
    <property type="molecule type" value="Genomic_DNA"/>
</dbReference>